<dbReference type="InterPro" id="IPR055343">
    <property type="entry name" value="CREG_beta-barrel"/>
</dbReference>
<gene>
    <name evidence="3" type="ORF">AEST_32680</name>
</gene>
<dbReference type="InterPro" id="IPR019595">
    <property type="entry name" value="DUF2470"/>
</dbReference>
<evidence type="ECO:0000313" key="3">
    <source>
        <dbReference type="EMBL" id="EJI83871.1"/>
    </source>
</evidence>
<evidence type="ECO:0000313" key="4">
    <source>
        <dbReference type="Proteomes" id="UP000012043"/>
    </source>
</evidence>
<dbReference type="SUPFAM" id="SSF50475">
    <property type="entry name" value="FMN-binding split barrel"/>
    <property type="match status" value="1"/>
</dbReference>
<accession>J1QEH4</accession>
<comment type="caution">
    <text evidence="3">The sequence shown here is derived from an EMBL/GenBank/DDBJ whole genome shotgun (WGS) entry which is preliminary data.</text>
</comment>
<dbReference type="EMBL" id="ALAB01000042">
    <property type="protein sequence ID" value="EJI83871.1"/>
    <property type="molecule type" value="Genomic_DNA"/>
</dbReference>
<dbReference type="InterPro" id="IPR012349">
    <property type="entry name" value="Split_barrel_FMN-bd"/>
</dbReference>
<dbReference type="RefSeq" id="WP_008610353.1">
    <property type="nucleotide sequence ID" value="NZ_ALAB01000042.1"/>
</dbReference>
<feature type="domain" description="DUF2470" evidence="1">
    <location>
        <begin position="167"/>
        <end position="233"/>
    </location>
</feature>
<dbReference type="Pfam" id="PF10615">
    <property type="entry name" value="DUF2470"/>
    <property type="match status" value="1"/>
</dbReference>
<keyword evidence="4" id="KW-1185">Reference proteome</keyword>
<dbReference type="Gene3D" id="2.30.110.10">
    <property type="entry name" value="Electron Transport, Fmn-binding Protein, Chain A"/>
    <property type="match status" value="1"/>
</dbReference>
<dbReference type="Pfam" id="PF13883">
    <property type="entry name" value="CREG_beta-barrel"/>
    <property type="match status" value="1"/>
</dbReference>
<organism evidence="3 4">
    <name type="scientific">Alishewanella aestuarii B11</name>
    <dbReference type="NCBI Taxonomy" id="1197174"/>
    <lineage>
        <taxon>Bacteria</taxon>
        <taxon>Pseudomonadati</taxon>
        <taxon>Pseudomonadota</taxon>
        <taxon>Gammaproteobacteria</taxon>
        <taxon>Alteromonadales</taxon>
        <taxon>Alteromonadaceae</taxon>
        <taxon>Alishewanella</taxon>
    </lineage>
</organism>
<dbReference type="GO" id="GO:0005737">
    <property type="term" value="C:cytoplasm"/>
    <property type="evidence" value="ECO:0007669"/>
    <property type="project" value="UniProtKB-ARBA"/>
</dbReference>
<evidence type="ECO:0000259" key="2">
    <source>
        <dbReference type="Pfam" id="PF13883"/>
    </source>
</evidence>
<dbReference type="AlphaFoldDB" id="J1QEH4"/>
<dbReference type="InterPro" id="IPR037119">
    <property type="entry name" value="Haem_oxidase_HugZ-like_sf"/>
</dbReference>
<sequence>MQERINAAKAARQLALQCQSAVFSTLSHKLQGAPFGSVSTVMLTDTGDVIFYVSDIAQHARNLEHDNRLSITLYHQASAGDQNTEARLTLNGHAQKLTYEQAAEYEGRYFRLFPAAEAYKQAHDFYFWKMPVEHIRFIGGFGEIFWLTKQEWQQAAPAWQARDELAMVVHMNEDHADACELITLQHSGQRGAARMLTVYPDGCHFMQAERLFFVPFAAPCFTAQEVRKALVQLTQQARQVAA</sequence>
<protein>
    <submittedName>
        <fullName evidence="3">Uncharacterized protein</fullName>
    </submittedName>
</protein>
<dbReference type="PANTHER" id="PTHR13343">
    <property type="entry name" value="CREG1 PROTEIN"/>
    <property type="match status" value="1"/>
</dbReference>
<feature type="domain" description="CREG-like beta-barrel" evidence="2">
    <location>
        <begin position="4"/>
        <end position="153"/>
    </location>
</feature>
<proteinExistence type="predicted"/>
<reference evidence="3 4" key="1">
    <citation type="journal article" date="2012" name="J. Bacteriol.">
        <title>Genome Sequence of Pectin-Degrading Alishewanella aestuarii Strain B11T, Isolated from Tidal Flat Sediment.</title>
        <authorList>
            <person name="Jung J."/>
            <person name="Choi S."/>
            <person name="Chun J."/>
            <person name="Park W."/>
        </authorList>
    </citation>
    <scope>NUCLEOTIDE SEQUENCE [LARGE SCALE GENOMIC DNA]</scope>
    <source>
        <strain evidence="3 4">B11</strain>
    </source>
</reference>
<name>J1QEH4_9ALTE</name>
<dbReference type="Gene3D" id="3.20.180.10">
    <property type="entry name" value="PNP-oxidase-like"/>
    <property type="match status" value="1"/>
</dbReference>
<evidence type="ECO:0000259" key="1">
    <source>
        <dbReference type="Pfam" id="PF10615"/>
    </source>
</evidence>
<dbReference type="PATRIC" id="fig|1197174.4.peg.3198"/>
<dbReference type="PANTHER" id="PTHR13343:SF17">
    <property type="entry name" value="CELLULAR REPRESSOR OF E1A-STIMULATED GENES, ISOFORM A"/>
    <property type="match status" value="1"/>
</dbReference>
<dbReference type="Proteomes" id="UP000012043">
    <property type="component" value="Unassembled WGS sequence"/>
</dbReference>